<evidence type="ECO:0000313" key="1">
    <source>
        <dbReference type="EMBL" id="MBB5842024.1"/>
    </source>
</evidence>
<dbReference type="RefSeq" id="WP_184233079.1">
    <property type="nucleotide sequence ID" value="NZ_JACHMJ010000001.1"/>
</dbReference>
<name>A0A841AHX2_9MICO</name>
<dbReference type="AlphaFoldDB" id="A0A841AHX2"/>
<gene>
    <name evidence="1" type="ORF">HD599_000347</name>
</gene>
<sequence>MTTTDSAAGDALLLALTDVIRGAASPEIQQAQAMLLRRLATQGDVIPSRVPAPLNITEVGGYFNLLSTLGEDEMRTAMLGSALGLATETTLAVAGGEVPPMHLTSIPNQRPEGEAGAGVPLAVGVRQDLAPSLAAALAGVRAAGGLLPLWTPPALPGPGGLVTSPLPFLGREVWIAPSVATVDPENDPVILGRAATDATAGYRLGVRVADGTPDAPKLAWTGLVWDEAGGVFVERALGDISVLPIETVLAPTPFSATRIAVAPTGRGDYAWARLVAPGGLVAGVSTLGDELALLYTPDRIASSAFATRLDAVWNGSDFVG</sequence>
<accession>A0A841AHX2</accession>
<keyword evidence="2" id="KW-1185">Reference proteome</keyword>
<organism evidence="1 2">
    <name type="scientific">Conyzicola lurida</name>
    <dbReference type="NCBI Taxonomy" id="1172621"/>
    <lineage>
        <taxon>Bacteria</taxon>
        <taxon>Bacillati</taxon>
        <taxon>Actinomycetota</taxon>
        <taxon>Actinomycetes</taxon>
        <taxon>Micrococcales</taxon>
        <taxon>Microbacteriaceae</taxon>
        <taxon>Conyzicola</taxon>
    </lineage>
</organism>
<dbReference type="Proteomes" id="UP000536685">
    <property type="component" value="Unassembled WGS sequence"/>
</dbReference>
<evidence type="ECO:0000313" key="2">
    <source>
        <dbReference type="Proteomes" id="UP000536685"/>
    </source>
</evidence>
<reference evidence="1 2" key="1">
    <citation type="submission" date="2020-08" db="EMBL/GenBank/DDBJ databases">
        <title>Sequencing the genomes of 1000 actinobacteria strains.</title>
        <authorList>
            <person name="Klenk H.-P."/>
        </authorList>
    </citation>
    <scope>NUCLEOTIDE SEQUENCE [LARGE SCALE GENOMIC DNA]</scope>
    <source>
        <strain evidence="1 2">DSM 105784</strain>
    </source>
</reference>
<proteinExistence type="predicted"/>
<protein>
    <submittedName>
        <fullName evidence="1">Uncharacterized protein</fullName>
    </submittedName>
</protein>
<comment type="caution">
    <text evidence="1">The sequence shown here is derived from an EMBL/GenBank/DDBJ whole genome shotgun (WGS) entry which is preliminary data.</text>
</comment>
<dbReference type="EMBL" id="JACHMJ010000001">
    <property type="protein sequence ID" value="MBB5842024.1"/>
    <property type="molecule type" value="Genomic_DNA"/>
</dbReference>